<reference evidence="1" key="1">
    <citation type="journal article" date="2021" name="bioRxiv">
        <title>Whole Genome Assembly and Annotation of Northern Wild Rice, Zizania palustris L., Supports a Whole Genome Duplication in the Zizania Genus.</title>
        <authorList>
            <person name="Haas M."/>
            <person name="Kono T."/>
            <person name="Macchietto M."/>
            <person name="Millas R."/>
            <person name="McGilp L."/>
            <person name="Shao M."/>
            <person name="Duquette J."/>
            <person name="Hirsch C.N."/>
            <person name="Kimball J."/>
        </authorList>
    </citation>
    <scope>NUCLEOTIDE SEQUENCE</scope>
    <source>
        <tissue evidence="1">Fresh leaf tissue</tissue>
    </source>
</reference>
<keyword evidence="2" id="KW-1185">Reference proteome</keyword>
<name>A0A8J5WPY0_ZIZPA</name>
<gene>
    <name evidence="1" type="ORF">GUJ93_ZPchr0012g20174</name>
</gene>
<dbReference type="Proteomes" id="UP000729402">
    <property type="component" value="Unassembled WGS sequence"/>
</dbReference>
<sequence length="425" mass="44955">MVTESVTEDGKYDHNSETDTEVAIDITQNEFAKQNGVLPMISASSEVYVWQINRVEMYKTARHLLVFAPETPSSSMYPAFRVAEVTPSGGDCGCGDVCGCSAGCAYLRSCGSDVCGCCTCGVYLDHATTILAARVRMVRGPAVGGQPPVVAARREAVAQLAPPFSTTGCVVDGVVPGAPRAGLHGSLPPASDAAGDVFVLVLCFTVPPPETEATTEPTTGTAARRCYGGGVGHAPRRRWWPLGLNSSAWPPLQNHQQKAASAAGMRAVFLTPTGGKPERTGTSTDVFIPRQADAPTEPKKKPGPRADFRLVRRAQALAPSSGPRAEFWPVRRDEATRPTSSLITELRPSCRVPSGLSADLTSPHRAQAGVPTSRLRADLAAMRRVQVGVLSSGPRAELVPPREVARRHTGLRSARVTEVGAEARG</sequence>
<dbReference type="EMBL" id="JAAALK010000080">
    <property type="protein sequence ID" value="KAG8092582.1"/>
    <property type="molecule type" value="Genomic_DNA"/>
</dbReference>
<evidence type="ECO:0000313" key="1">
    <source>
        <dbReference type="EMBL" id="KAG8092582.1"/>
    </source>
</evidence>
<comment type="caution">
    <text evidence="1">The sequence shown here is derived from an EMBL/GenBank/DDBJ whole genome shotgun (WGS) entry which is preliminary data.</text>
</comment>
<proteinExistence type="predicted"/>
<dbReference type="OrthoDB" id="747893at2759"/>
<evidence type="ECO:0000313" key="2">
    <source>
        <dbReference type="Proteomes" id="UP000729402"/>
    </source>
</evidence>
<accession>A0A8J5WPY0</accession>
<organism evidence="1 2">
    <name type="scientific">Zizania palustris</name>
    <name type="common">Northern wild rice</name>
    <dbReference type="NCBI Taxonomy" id="103762"/>
    <lineage>
        <taxon>Eukaryota</taxon>
        <taxon>Viridiplantae</taxon>
        <taxon>Streptophyta</taxon>
        <taxon>Embryophyta</taxon>
        <taxon>Tracheophyta</taxon>
        <taxon>Spermatophyta</taxon>
        <taxon>Magnoliopsida</taxon>
        <taxon>Liliopsida</taxon>
        <taxon>Poales</taxon>
        <taxon>Poaceae</taxon>
        <taxon>BOP clade</taxon>
        <taxon>Oryzoideae</taxon>
        <taxon>Oryzeae</taxon>
        <taxon>Zizaniinae</taxon>
        <taxon>Zizania</taxon>
    </lineage>
</organism>
<reference evidence="1" key="2">
    <citation type="submission" date="2021-02" db="EMBL/GenBank/DDBJ databases">
        <authorList>
            <person name="Kimball J.A."/>
            <person name="Haas M.W."/>
            <person name="Macchietto M."/>
            <person name="Kono T."/>
            <person name="Duquette J."/>
            <person name="Shao M."/>
        </authorList>
    </citation>
    <scope>NUCLEOTIDE SEQUENCE</scope>
    <source>
        <tissue evidence="1">Fresh leaf tissue</tissue>
    </source>
</reference>
<dbReference type="AlphaFoldDB" id="A0A8J5WPY0"/>
<protein>
    <submittedName>
        <fullName evidence="1">Uncharacterized protein</fullName>
    </submittedName>
</protein>